<dbReference type="NCBIfam" id="TIGR00500">
    <property type="entry name" value="met_pdase_I"/>
    <property type="match status" value="1"/>
</dbReference>
<feature type="binding site" evidence="6">
    <location>
        <position position="201"/>
    </location>
    <ligand>
        <name>a divalent metal cation</name>
        <dbReference type="ChEBI" id="CHEBI:60240"/>
        <label>2</label>
        <note>catalytic</note>
    </ligand>
</feature>
<dbReference type="InterPro" id="IPR000994">
    <property type="entry name" value="Pept_M24"/>
</dbReference>
<evidence type="ECO:0000256" key="1">
    <source>
        <dbReference type="ARBA" id="ARBA00002521"/>
    </source>
</evidence>
<keyword evidence="10" id="KW-1185">Reference proteome</keyword>
<evidence type="ECO:0000313" key="9">
    <source>
        <dbReference type="EMBL" id="PWE01310.1"/>
    </source>
</evidence>
<dbReference type="InterPro" id="IPR002467">
    <property type="entry name" value="Pept_M24A_MAP1"/>
</dbReference>
<comment type="catalytic activity">
    <reaction evidence="6 7">
        <text>Release of N-terminal amino acids, preferentially methionine, from peptides and arylamides.</text>
        <dbReference type="EC" id="3.4.11.18"/>
    </reaction>
</comment>
<dbReference type="GO" id="GO:0004239">
    <property type="term" value="F:initiator methionyl aminopeptidase activity"/>
    <property type="evidence" value="ECO:0007669"/>
    <property type="project" value="UniProtKB-UniRule"/>
</dbReference>
<feature type="binding site" evidence="6">
    <location>
        <position position="232"/>
    </location>
    <ligand>
        <name>a divalent metal cation</name>
        <dbReference type="ChEBI" id="CHEBI:60240"/>
        <label>2</label>
        <note>catalytic</note>
    </ligand>
</feature>
<gene>
    <name evidence="6 9" type="primary">map</name>
    <name evidence="9" type="ORF">DDZ16_02155</name>
</gene>
<dbReference type="GO" id="GO:0046872">
    <property type="term" value="F:metal ion binding"/>
    <property type="evidence" value="ECO:0007669"/>
    <property type="project" value="UniProtKB-UniRule"/>
</dbReference>
<comment type="cofactor">
    <cofactor evidence="6">
        <name>Co(2+)</name>
        <dbReference type="ChEBI" id="CHEBI:48828"/>
    </cofactor>
    <cofactor evidence="6">
        <name>Zn(2+)</name>
        <dbReference type="ChEBI" id="CHEBI:29105"/>
    </cofactor>
    <cofactor evidence="6">
        <name>Mn(2+)</name>
        <dbReference type="ChEBI" id="CHEBI:29035"/>
    </cofactor>
    <cofactor evidence="6">
        <name>Fe(2+)</name>
        <dbReference type="ChEBI" id="CHEBI:29033"/>
    </cofactor>
    <text evidence="6">Binds 2 divalent metal cations per subunit. Has a high-affinity and a low affinity metal-binding site. The true nature of the physiological cofactor is under debate. The enzyme is active with cobalt, zinc, manganese or divalent iron ions. Most likely, methionine aminopeptidases function as mononuclear Fe(2+)-metalloproteases under physiological conditions, and the catalytically relevant metal-binding site has been assigned to the histidine-containing high-affinity site.</text>
</comment>
<evidence type="ECO:0000256" key="4">
    <source>
        <dbReference type="ARBA" id="ARBA00022723"/>
    </source>
</evidence>
<feature type="binding site" evidence="6">
    <location>
        <position position="168"/>
    </location>
    <ligand>
        <name>a divalent metal cation</name>
        <dbReference type="ChEBI" id="CHEBI:60240"/>
        <label>2</label>
        <note>catalytic</note>
    </ligand>
</feature>
<keyword evidence="3 6" id="KW-0645">Protease</keyword>
<keyword evidence="4 6" id="KW-0479">Metal-binding</keyword>
<evidence type="ECO:0000256" key="5">
    <source>
        <dbReference type="ARBA" id="ARBA00022801"/>
    </source>
</evidence>
<dbReference type="GO" id="GO:0006508">
    <property type="term" value="P:proteolysis"/>
    <property type="evidence" value="ECO:0007669"/>
    <property type="project" value="UniProtKB-KW"/>
</dbReference>
<dbReference type="SUPFAM" id="SSF55920">
    <property type="entry name" value="Creatinase/aminopeptidase"/>
    <property type="match status" value="1"/>
</dbReference>
<dbReference type="InterPro" id="IPR001714">
    <property type="entry name" value="Pept_M24_MAP"/>
</dbReference>
<proteinExistence type="inferred from homology"/>
<name>A0A2U2BE12_9BACT</name>
<dbReference type="GO" id="GO:0005829">
    <property type="term" value="C:cytosol"/>
    <property type="evidence" value="ECO:0007669"/>
    <property type="project" value="TreeGrafter"/>
</dbReference>
<evidence type="ECO:0000256" key="3">
    <source>
        <dbReference type="ARBA" id="ARBA00022670"/>
    </source>
</evidence>
<feature type="domain" description="Peptidase M24" evidence="8">
    <location>
        <begin position="11"/>
        <end position="238"/>
    </location>
</feature>
<accession>A0A2U2BE12</accession>
<dbReference type="EMBL" id="QEWP01000001">
    <property type="protein sequence ID" value="PWE01310.1"/>
    <property type="molecule type" value="Genomic_DNA"/>
</dbReference>
<feature type="binding site" evidence="6">
    <location>
        <position position="232"/>
    </location>
    <ligand>
        <name>a divalent metal cation</name>
        <dbReference type="ChEBI" id="CHEBI:60240"/>
        <label>1</label>
    </ligand>
</feature>
<comment type="caution">
    <text evidence="9">The sequence shown here is derived from an EMBL/GenBank/DDBJ whole genome shotgun (WGS) entry which is preliminary data.</text>
</comment>
<dbReference type="Pfam" id="PF00557">
    <property type="entry name" value="Peptidase_M24"/>
    <property type="match status" value="1"/>
</dbReference>
<feature type="binding site" evidence="6">
    <location>
        <position position="94"/>
    </location>
    <ligand>
        <name>a divalent metal cation</name>
        <dbReference type="ChEBI" id="CHEBI:60240"/>
        <label>1</label>
    </ligand>
</feature>
<dbReference type="Gene3D" id="3.90.230.10">
    <property type="entry name" value="Creatinase/methionine aminopeptidase superfamily"/>
    <property type="match status" value="1"/>
</dbReference>
<dbReference type="PANTHER" id="PTHR43330:SF27">
    <property type="entry name" value="METHIONINE AMINOPEPTIDASE"/>
    <property type="match status" value="1"/>
</dbReference>
<dbReference type="PANTHER" id="PTHR43330">
    <property type="entry name" value="METHIONINE AMINOPEPTIDASE"/>
    <property type="match status" value="1"/>
</dbReference>
<feature type="binding site" evidence="6">
    <location>
        <position position="175"/>
    </location>
    <ligand>
        <name>substrate</name>
    </ligand>
</feature>
<evidence type="ECO:0000256" key="7">
    <source>
        <dbReference type="RuleBase" id="RU003653"/>
    </source>
</evidence>
<protein>
    <recommendedName>
        <fullName evidence="6 7">Methionine aminopeptidase</fullName>
        <shortName evidence="6">MAP</shortName>
        <shortName evidence="6">MetAP</shortName>
        <ecNumber evidence="6 7">3.4.11.18</ecNumber>
    </recommendedName>
    <alternativeName>
        <fullName evidence="6">Peptidase M</fullName>
    </alternativeName>
</protein>
<comment type="function">
    <text evidence="1 6">Removes the N-terminal methionine from nascent proteins. The N-terminal methionine is often cleaved when the second residue in the primary sequence is small and uncharged (Met-Ala-, Cys, Gly, Pro, Ser, Thr, or Val). Requires deformylation of the N(alpha)-formylated initiator methionine before it can be hydrolyzed.</text>
</comment>
<dbReference type="GO" id="GO:0070006">
    <property type="term" value="F:metalloaminopeptidase activity"/>
    <property type="evidence" value="ECO:0007669"/>
    <property type="project" value="UniProtKB-UniRule"/>
</dbReference>
<organism evidence="9 10">
    <name type="scientific">Marinilabilia rubra</name>
    <dbReference type="NCBI Taxonomy" id="2162893"/>
    <lineage>
        <taxon>Bacteria</taxon>
        <taxon>Pseudomonadati</taxon>
        <taxon>Bacteroidota</taxon>
        <taxon>Bacteroidia</taxon>
        <taxon>Marinilabiliales</taxon>
        <taxon>Marinilabiliaceae</taxon>
        <taxon>Marinilabilia</taxon>
    </lineage>
</organism>
<comment type="similarity">
    <text evidence="6">Belongs to the peptidase M24A family. Methionine aminopeptidase type 1 subfamily.</text>
</comment>
<dbReference type="RefSeq" id="WP_109262761.1">
    <property type="nucleotide sequence ID" value="NZ_QEWP01000001.1"/>
</dbReference>
<dbReference type="EC" id="3.4.11.18" evidence="6 7"/>
<evidence type="ECO:0000259" key="8">
    <source>
        <dbReference type="Pfam" id="PF00557"/>
    </source>
</evidence>
<sequence length="261" mass="28910">MIYLKTKEEIELLRESNMLVAKTHGEVAKWVEPGVTTLKLDKIAEEFIRDHGGVPAFLNYQGFPNSLCTSVNDQVVHGIPDNKPLNEGDVVSVDCGVLLNGYYGDSAFTYCIGEVDPEIKKLLEVTKESLYKGIEQAVEGKRIGDVGCAVQSHAEGYGFSVVREMVGHGVGKNLHESPEVPNYGRRGNGVKLKEGMVIAIEPMINFGKRHIVQESDGWTIRTRDRKVSAHFEHTVAVGKNEADILSSFKFVEEVLHLQSEK</sequence>
<feature type="binding site" evidence="6">
    <location>
        <position position="105"/>
    </location>
    <ligand>
        <name>a divalent metal cation</name>
        <dbReference type="ChEBI" id="CHEBI:60240"/>
        <label>1</label>
    </ligand>
</feature>
<evidence type="ECO:0000256" key="2">
    <source>
        <dbReference type="ARBA" id="ARBA00022438"/>
    </source>
</evidence>
<dbReference type="PROSITE" id="PS00680">
    <property type="entry name" value="MAP_1"/>
    <property type="match status" value="1"/>
</dbReference>
<evidence type="ECO:0000313" key="10">
    <source>
        <dbReference type="Proteomes" id="UP000244956"/>
    </source>
</evidence>
<dbReference type="OrthoDB" id="9802055at2"/>
<dbReference type="InterPro" id="IPR036005">
    <property type="entry name" value="Creatinase/aminopeptidase-like"/>
</dbReference>
<dbReference type="HAMAP" id="MF_01974">
    <property type="entry name" value="MetAP_1"/>
    <property type="match status" value="1"/>
</dbReference>
<reference evidence="9 10" key="1">
    <citation type="submission" date="2018-05" db="EMBL/GenBank/DDBJ databases">
        <title>Marinilabilia rubrum sp. nov., isolated from saltern sediment.</title>
        <authorList>
            <person name="Zhang R."/>
        </authorList>
    </citation>
    <scope>NUCLEOTIDE SEQUENCE [LARGE SCALE GENOMIC DNA]</scope>
    <source>
        <strain evidence="9 10">WTE16</strain>
    </source>
</reference>
<keyword evidence="2 6" id="KW-0031">Aminopeptidase</keyword>
<dbReference type="PRINTS" id="PR00599">
    <property type="entry name" value="MAPEPTIDASE"/>
</dbReference>
<dbReference type="CDD" id="cd01086">
    <property type="entry name" value="MetAP1"/>
    <property type="match status" value="1"/>
</dbReference>
<feature type="binding site" evidence="6">
    <location>
        <position position="105"/>
    </location>
    <ligand>
        <name>a divalent metal cation</name>
        <dbReference type="ChEBI" id="CHEBI:60240"/>
        <label>2</label>
        <note>catalytic</note>
    </ligand>
</feature>
<feature type="binding site" evidence="6">
    <location>
        <position position="77"/>
    </location>
    <ligand>
        <name>substrate</name>
    </ligand>
</feature>
<evidence type="ECO:0000256" key="6">
    <source>
        <dbReference type="HAMAP-Rule" id="MF_01974"/>
    </source>
</evidence>
<dbReference type="AlphaFoldDB" id="A0A2U2BE12"/>
<comment type="subunit">
    <text evidence="6">Monomer.</text>
</comment>
<keyword evidence="5 6" id="KW-0378">Hydrolase</keyword>
<dbReference type="Proteomes" id="UP000244956">
    <property type="component" value="Unassembled WGS sequence"/>
</dbReference>